<dbReference type="InterPro" id="IPR000515">
    <property type="entry name" value="MetI-like"/>
</dbReference>
<dbReference type="CDD" id="cd06261">
    <property type="entry name" value="TM_PBP2"/>
    <property type="match status" value="1"/>
</dbReference>
<comment type="subcellular location">
    <subcellularLocation>
        <location evidence="5">Cell membrane</location>
        <topology evidence="5">Multi-pass membrane protein</topology>
    </subcellularLocation>
    <subcellularLocation>
        <location evidence="1">Membrane</location>
        <topology evidence="1">Multi-pass membrane protein</topology>
    </subcellularLocation>
</comment>
<evidence type="ECO:0000256" key="4">
    <source>
        <dbReference type="ARBA" id="ARBA00023136"/>
    </source>
</evidence>
<evidence type="ECO:0000313" key="8">
    <source>
        <dbReference type="EMBL" id="QNN49128.1"/>
    </source>
</evidence>
<dbReference type="GO" id="GO:0055085">
    <property type="term" value="P:transmembrane transport"/>
    <property type="evidence" value="ECO:0007669"/>
    <property type="project" value="InterPro"/>
</dbReference>
<accession>A0A7G9R0K3</accession>
<evidence type="ECO:0000256" key="6">
    <source>
        <dbReference type="SAM" id="MobiDB-lite"/>
    </source>
</evidence>
<dbReference type="Gene3D" id="1.10.3720.10">
    <property type="entry name" value="MetI-like"/>
    <property type="match status" value="1"/>
</dbReference>
<dbReference type="SUPFAM" id="SSF161098">
    <property type="entry name" value="MetI-like"/>
    <property type="match status" value="1"/>
</dbReference>
<sequence>MSADATTPTAPDAGGAPEAPSARRPLRIPGRKDSRGRIDTGLGAANGGDHGAPGVQGSTGVRVARGVLITVFMVLVLIPMYVLLVTSLKAPGDIRPSSAWSLPTSLSFEGWGHAWDQLGPPLYRSVILAVSAAVVSSVLGSLNGFVFAKWRFPGSNVVFTLFLFGMFIPYQAVMIPLQGMLLDVQGALPWFDGIVKLIVVHSIFGIPICTLIFRNYYATAVPTEMLEAARVDGAEMLRTFRSIVLPLSAPAFVVTMIWQFTSAWNDFLFALFLTTRNNGPVTYALNELAGGQNPDYSSIMAGVLIASLPTLLVYIVLGRYFISGLMSGSVK</sequence>
<dbReference type="AlphaFoldDB" id="A0A7G9R0K3"/>
<dbReference type="EMBL" id="CP060712">
    <property type="protein sequence ID" value="QNN49128.1"/>
    <property type="molecule type" value="Genomic_DNA"/>
</dbReference>
<dbReference type="KEGG" id="pei:H9L10_12965"/>
<dbReference type="PANTHER" id="PTHR43879:SF1">
    <property type="entry name" value="GLUCOSE IMPORT SYSTEM PERMEASE PROTEIN GLCU"/>
    <property type="match status" value="1"/>
</dbReference>
<evidence type="ECO:0000313" key="9">
    <source>
        <dbReference type="Proteomes" id="UP000515976"/>
    </source>
</evidence>
<proteinExistence type="inferred from homology"/>
<feature type="transmembrane region" description="Helical" evidence="5">
    <location>
        <begin position="122"/>
        <end position="145"/>
    </location>
</feature>
<evidence type="ECO:0000256" key="5">
    <source>
        <dbReference type="RuleBase" id="RU363032"/>
    </source>
</evidence>
<name>A0A7G9R0K3_9MICO</name>
<keyword evidence="2 5" id="KW-0812">Transmembrane</keyword>
<dbReference type="Pfam" id="PF00528">
    <property type="entry name" value="BPD_transp_1"/>
    <property type="match status" value="1"/>
</dbReference>
<organism evidence="8 9">
    <name type="scientific">Phycicoccus endophyticus</name>
    <dbReference type="NCBI Taxonomy" id="1690220"/>
    <lineage>
        <taxon>Bacteria</taxon>
        <taxon>Bacillati</taxon>
        <taxon>Actinomycetota</taxon>
        <taxon>Actinomycetes</taxon>
        <taxon>Micrococcales</taxon>
        <taxon>Intrasporangiaceae</taxon>
        <taxon>Phycicoccus</taxon>
    </lineage>
</organism>
<dbReference type="PANTHER" id="PTHR43879">
    <property type="entry name" value="ABC TRANSPORTER PERMEASE PROTEIN"/>
    <property type="match status" value="1"/>
</dbReference>
<comment type="similarity">
    <text evidence="5">Belongs to the binding-protein-dependent transport system permease family.</text>
</comment>
<evidence type="ECO:0000256" key="1">
    <source>
        <dbReference type="ARBA" id="ARBA00004141"/>
    </source>
</evidence>
<feature type="region of interest" description="Disordered" evidence="6">
    <location>
        <begin position="1"/>
        <end position="56"/>
    </location>
</feature>
<keyword evidence="9" id="KW-1185">Reference proteome</keyword>
<feature type="transmembrane region" description="Helical" evidence="5">
    <location>
        <begin position="299"/>
        <end position="322"/>
    </location>
</feature>
<dbReference type="Proteomes" id="UP000515976">
    <property type="component" value="Chromosome"/>
</dbReference>
<feature type="transmembrane region" description="Helical" evidence="5">
    <location>
        <begin position="67"/>
        <end position="88"/>
    </location>
</feature>
<evidence type="ECO:0000256" key="2">
    <source>
        <dbReference type="ARBA" id="ARBA00022692"/>
    </source>
</evidence>
<feature type="compositionally biased region" description="Low complexity" evidence="6">
    <location>
        <begin position="1"/>
        <end position="22"/>
    </location>
</feature>
<reference evidence="8 9" key="1">
    <citation type="submission" date="2020-08" db="EMBL/GenBank/DDBJ databases">
        <title>Genome sequence of Phycicoccus endophyticus JCM 31784T.</title>
        <authorList>
            <person name="Hyun D.-W."/>
            <person name="Bae J.-W."/>
        </authorList>
    </citation>
    <scope>NUCLEOTIDE SEQUENCE [LARGE SCALE GENOMIC DNA]</scope>
    <source>
        <strain evidence="8 9">JCM 31784</strain>
    </source>
</reference>
<feature type="transmembrane region" description="Helical" evidence="5">
    <location>
        <begin position="157"/>
        <end position="177"/>
    </location>
</feature>
<feature type="transmembrane region" description="Helical" evidence="5">
    <location>
        <begin position="239"/>
        <end position="260"/>
    </location>
</feature>
<dbReference type="InterPro" id="IPR035906">
    <property type="entry name" value="MetI-like_sf"/>
</dbReference>
<keyword evidence="5" id="KW-0813">Transport</keyword>
<evidence type="ECO:0000259" key="7">
    <source>
        <dbReference type="PROSITE" id="PS50928"/>
    </source>
</evidence>
<dbReference type="RefSeq" id="WP_166101052.1">
    <property type="nucleotide sequence ID" value="NZ_BMMY01000006.1"/>
</dbReference>
<feature type="domain" description="ABC transmembrane type-1" evidence="7">
    <location>
        <begin position="122"/>
        <end position="317"/>
    </location>
</feature>
<keyword evidence="3 5" id="KW-1133">Transmembrane helix</keyword>
<feature type="transmembrane region" description="Helical" evidence="5">
    <location>
        <begin position="197"/>
        <end position="218"/>
    </location>
</feature>
<gene>
    <name evidence="8" type="ORF">H9L10_12965</name>
</gene>
<protein>
    <submittedName>
        <fullName evidence="8">Carbohydrate ABC transporter permease</fullName>
    </submittedName>
</protein>
<dbReference type="PROSITE" id="PS50928">
    <property type="entry name" value="ABC_TM1"/>
    <property type="match status" value="1"/>
</dbReference>
<keyword evidence="4 5" id="KW-0472">Membrane</keyword>
<dbReference type="GO" id="GO:0005886">
    <property type="term" value="C:plasma membrane"/>
    <property type="evidence" value="ECO:0007669"/>
    <property type="project" value="UniProtKB-SubCell"/>
</dbReference>
<evidence type="ECO:0000256" key="3">
    <source>
        <dbReference type="ARBA" id="ARBA00022989"/>
    </source>
</evidence>